<keyword evidence="4" id="KW-1185">Reference proteome</keyword>
<evidence type="ECO:0000313" key="3">
    <source>
        <dbReference type="Ensembl" id="ENSSFOP00015050966.1"/>
    </source>
</evidence>
<evidence type="ECO:0000259" key="2">
    <source>
        <dbReference type="PROSITE" id="PS50217"/>
    </source>
</evidence>
<organism evidence="3 4">
    <name type="scientific">Scleropages formosus</name>
    <name type="common">Asian bonytongue</name>
    <name type="synonym">Osteoglossum formosum</name>
    <dbReference type="NCBI Taxonomy" id="113540"/>
    <lineage>
        <taxon>Eukaryota</taxon>
        <taxon>Metazoa</taxon>
        <taxon>Chordata</taxon>
        <taxon>Craniata</taxon>
        <taxon>Vertebrata</taxon>
        <taxon>Euteleostomi</taxon>
        <taxon>Actinopterygii</taxon>
        <taxon>Neopterygii</taxon>
        <taxon>Teleostei</taxon>
        <taxon>Osteoglossocephala</taxon>
        <taxon>Osteoglossomorpha</taxon>
        <taxon>Osteoglossiformes</taxon>
        <taxon>Osteoglossidae</taxon>
        <taxon>Scleropages</taxon>
    </lineage>
</organism>
<name>A0A8C9TDM1_SCLFO</name>
<reference evidence="3" key="2">
    <citation type="submission" date="2025-08" db="UniProtKB">
        <authorList>
            <consortium name="Ensembl"/>
        </authorList>
    </citation>
    <scope>IDENTIFICATION</scope>
</reference>
<reference evidence="3 4" key="1">
    <citation type="submission" date="2019-04" db="EMBL/GenBank/DDBJ databases">
        <authorList>
            <consortium name="Wellcome Sanger Institute Data Sharing"/>
        </authorList>
    </citation>
    <scope>NUCLEOTIDE SEQUENCE [LARGE SCALE GENOMIC DNA]</scope>
</reference>
<dbReference type="Pfam" id="PF07716">
    <property type="entry name" value="bZIP_2"/>
    <property type="match status" value="1"/>
</dbReference>
<dbReference type="GeneID" id="108928461"/>
<dbReference type="PROSITE" id="PS00036">
    <property type="entry name" value="BZIP_BASIC"/>
    <property type="match status" value="1"/>
</dbReference>
<sequence length="121" mass="13763">MSAGARPTDCLRGNAGGLHALQGCESSEDDERKQKRREKNRVAAQRSRKKQTQRADQLHEEYECLEQENLLLRKEVQMLTEEQRHLMEVLKAHEPLCPIVHCSANLTSHPRAQVLAGGLLR</sequence>
<evidence type="ECO:0000313" key="4">
    <source>
        <dbReference type="Proteomes" id="UP000694397"/>
    </source>
</evidence>
<dbReference type="PROSITE" id="PS51257">
    <property type="entry name" value="PROKAR_LIPOPROTEIN"/>
    <property type="match status" value="1"/>
</dbReference>
<dbReference type="GO" id="GO:0000978">
    <property type="term" value="F:RNA polymerase II cis-regulatory region sequence-specific DNA binding"/>
    <property type="evidence" value="ECO:0007669"/>
    <property type="project" value="TreeGrafter"/>
</dbReference>
<dbReference type="PANTHER" id="PTHR23351:SF13">
    <property type="entry name" value="BASIC LEUCINE ZIPPER TRANSCRIPTIONAL FACTOR ATF-LIKE 3"/>
    <property type="match status" value="1"/>
</dbReference>
<dbReference type="Gene3D" id="1.20.5.170">
    <property type="match status" value="1"/>
</dbReference>
<dbReference type="AlphaFoldDB" id="A0A8C9TDM1"/>
<dbReference type="SUPFAM" id="SSF57959">
    <property type="entry name" value="Leucine zipper domain"/>
    <property type="match status" value="1"/>
</dbReference>
<dbReference type="RefSeq" id="XP_029111036.1">
    <property type="nucleotide sequence ID" value="XM_029255203.1"/>
</dbReference>
<dbReference type="InterPro" id="IPR046347">
    <property type="entry name" value="bZIP_sf"/>
</dbReference>
<dbReference type="PROSITE" id="PS50217">
    <property type="entry name" value="BZIP"/>
    <property type="match status" value="1"/>
</dbReference>
<dbReference type="InterPro" id="IPR000837">
    <property type="entry name" value="AP-1"/>
</dbReference>
<dbReference type="PRINTS" id="PR00042">
    <property type="entry name" value="LEUZIPPRFOS"/>
</dbReference>
<dbReference type="Proteomes" id="UP000694397">
    <property type="component" value="Chromosome 1"/>
</dbReference>
<dbReference type="Ensembl" id="ENSSFOT00015081581.1">
    <property type="protein sequence ID" value="ENSSFOP00015050966.1"/>
    <property type="gene ID" value="ENSSFOG00015025388.1"/>
</dbReference>
<evidence type="ECO:0000256" key="1">
    <source>
        <dbReference type="SAM" id="MobiDB-lite"/>
    </source>
</evidence>
<dbReference type="InterPro" id="IPR004827">
    <property type="entry name" value="bZIP"/>
</dbReference>
<feature type="domain" description="BZIP" evidence="2">
    <location>
        <begin position="30"/>
        <end position="93"/>
    </location>
</feature>
<dbReference type="GO" id="GO:0000981">
    <property type="term" value="F:DNA-binding transcription factor activity, RNA polymerase II-specific"/>
    <property type="evidence" value="ECO:0007669"/>
    <property type="project" value="TreeGrafter"/>
</dbReference>
<dbReference type="PANTHER" id="PTHR23351">
    <property type="entry name" value="FOS TRANSCRIPTION FACTOR-RELATED"/>
    <property type="match status" value="1"/>
</dbReference>
<gene>
    <name evidence="3" type="primary">BATF3</name>
    <name evidence="3" type="synonym">batf3</name>
</gene>
<feature type="region of interest" description="Disordered" evidence="1">
    <location>
        <begin position="1"/>
        <end position="57"/>
    </location>
</feature>
<reference evidence="3" key="3">
    <citation type="submission" date="2025-09" db="UniProtKB">
        <authorList>
            <consortium name="Ensembl"/>
        </authorList>
    </citation>
    <scope>IDENTIFICATION</scope>
</reference>
<dbReference type="GeneTree" id="ENSGT00940000161120"/>
<dbReference type="SMART" id="SM00338">
    <property type="entry name" value="BRLZ"/>
    <property type="match status" value="1"/>
</dbReference>
<accession>A0A8C9TDM1</accession>
<proteinExistence type="predicted"/>
<dbReference type="KEGG" id="sfm:108928461"/>
<dbReference type="OrthoDB" id="295274at2759"/>
<dbReference type="CTD" id="55509"/>
<protein>
    <submittedName>
        <fullName evidence="3">Basic leucine zipper transcription factor, ATF-like 3</fullName>
    </submittedName>
</protein>
<dbReference type="GO" id="GO:0005634">
    <property type="term" value="C:nucleus"/>
    <property type="evidence" value="ECO:0007669"/>
    <property type="project" value="TreeGrafter"/>
</dbReference>